<evidence type="ECO:0000313" key="12">
    <source>
        <dbReference type="Proteomes" id="UP001153714"/>
    </source>
</evidence>
<keyword evidence="5" id="KW-0297">G-protein coupled receptor</keyword>
<evidence type="ECO:0000256" key="9">
    <source>
        <dbReference type="SAM" id="Phobius"/>
    </source>
</evidence>
<protein>
    <recommendedName>
        <fullName evidence="10">G-protein coupled receptors family 1 profile domain-containing protein</fullName>
    </recommendedName>
</protein>
<keyword evidence="3 9" id="KW-0812">Transmembrane</keyword>
<keyword evidence="4 9" id="KW-1133">Transmembrane helix</keyword>
<organism evidence="11 12">
    <name type="scientific">Diatraea saccharalis</name>
    <name type="common">sugarcane borer</name>
    <dbReference type="NCBI Taxonomy" id="40085"/>
    <lineage>
        <taxon>Eukaryota</taxon>
        <taxon>Metazoa</taxon>
        <taxon>Ecdysozoa</taxon>
        <taxon>Arthropoda</taxon>
        <taxon>Hexapoda</taxon>
        <taxon>Insecta</taxon>
        <taxon>Pterygota</taxon>
        <taxon>Neoptera</taxon>
        <taxon>Endopterygota</taxon>
        <taxon>Lepidoptera</taxon>
        <taxon>Glossata</taxon>
        <taxon>Ditrysia</taxon>
        <taxon>Pyraloidea</taxon>
        <taxon>Crambidae</taxon>
        <taxon>Crambinae</taxon>
        <taxon>Diatraea</taxon>
    </lineage>
</organism>
<proteinExistence type="inferred from homology"/>
<evidence type="ECO:0000256" key="8">
    <source>
        <dbReference type="ARBA" id="ARBA00023224"/>
    </source>
</evidence>
<gene>
    <name evidence="11" type="ORF">DIATSA_LOCUS3466</name>
</gene>
<evidence type="ECO:0000256" key="3">
    <source>
        <dbReference type="ARBA" id="ARBA00022692"/>
    </source>
</evidence>
<dbReference type="Gene3D" id="1.20.1070.10">
    <property type="entry name" value="Rhodopsin 7-helix transmembrane proteins"/>
    <property type="match status" value="1"/>
</dbReference>
<dbReference type="EMBL" id="OU893345">
    <property type="protein sequence ID" value="CAG9785435.1"/>
    <property type="molecule type" value="Genomic_DNA"/>
</dbReference>
<feature type="transmembrane region" description="Helical" evidence="9">
    <location>
        <begin position="73"/>
        <end position="94"/>
    </location>
</feature>
<dbReference type="CDD" id="cd00637">
    <property type="entry name" value="7tm_classA_rhodopsin-like"/>
    <property type="match status" value="1"/>
</dbReference>
<comment type="subcellular location">
    <subcellularLocation>
        <location evidence="1">Membrane</location>
        <topology evidence="1">Multi-pass membrane protein</topology>
    </subcellularLocation>
</comment>
<dbReference type="AlphaFoldDB" id="A0A9N9QXF9"/>
<keyword evidence="7" id="KW-0675">Receptor</keyword>
<dbReference type="PROSITE" id="PS50262">
    <property type="entry name" value="G_PROTEIN_RECEP_F1_2"/>
    <property type="match status" value="1"/>
</dbReference>
<feature type="domain" description="G-protein coupled receptors family 1 profile" evidence="10">
    <location>
        <begin position="51"/>
        <end position="258"/>
    </location>
</feature>
<dbReference type="PRINTS" id="PR00237">
    <property type="entry name" value="GPCRRHODOPSN"/>
</dbReference>
<dbReference type="InterPro" id="IPR017452">
    <property type="entry name" value="GPCR_Rhodpsn_7TM"/>
</dbReference>
<reference evidence="11" key="1">
    <citation type="submission" date="2021-12" db="EMBL/GenBank/DDBJ databases">
        <authorList>
            <person name="King R."/>
        </authorList>
    </citation>
    <scope>NUCLEOTIDE SEQUENCE</scope>
</reference>
<accession>A0A9N9QXF9</accession>
<evidence type="ECO:0000256" key="7">
    <source>
        <dbReference type="ARBA" id="ARBA00023170"/>
    </source>
</evidence>
<dbReference type="PANTHER" id="PTHR24243">
    <property type="entry name" value="G-PROTEIN COUPLED RECEPTOR"/>
    <property type="match status" value="1"/>
</dbReference>
<evidence type="ECO:0000256" key="1">
    <source>
        <dbReference type="ARBA" id="ARBA00004141"/>
    </source>
</evidence>
<reference evidence="11" key="2">
    <citation type="submission" date="2022-10" db="EMBL/GenBank/DDBJ databases">
        <authorList>
            <consortium name="ENA_rothamsted_submissions"/>
            <consortium name="culmorum"/>
            <person name="King R."/>
        </authorList>
    </citation>
    <scope>NUCLEOTIDE SEQUENCE</scope>
</reference>
<evidence type="ECO:0000259" key="10">
    <source>
        <dbReference type="PROSITE" id="PS50262"/>
    </source>
</evidence>
<sequence>MSNLSTSFKDDASILRQWSEMLEASVIRRPDWILILFLILMSVIFVGGVIGNLLTCVVIFFDKSMHTATNCYLFILAVSDLLVAFGIILEIFGYLEVFKDYENTLLYNRSVCKIHFFLVVTLFNNGILIMTALAIERYIAIYHPLLLNPKPVWRRVMKIIILIWTAAILETLPEIWTVDLIKTQSFRMCFPLPSTFARWLNSVLGVITFIIPLIIMTFVYTAIAFKVNMIPRKTSRDIIFNQRNNRSKINKLVGKLRC</sequence>
<keyword evidence="6 9" id="KW-0472">Membrane</keyword>
<evidence type="ECO:0000256" key="2">
    <source>
        <dbReference type="ARBA" id="ARBA00010663"/>
    </source>
</evidence>
<dbReference type="Pfam" id="PF00001">
    <property type="entry name" value="7tm_1"/>
    <property type="match status" value="1"/>
</dbReference>
<evidence type="ECO:0000313" key="11">
    <source>
        <dbReference type="EMBL" id="CAG9785435.1"/>
    </source>
</evidence>
<dbReference type="OrthoDB" id="5950040at2759"/>
<dbReference type="SUPFAM" id="SSF81321">
    <property type="entry name" value="Family A G protein-coupled receptor-like"/>
    <property type="match status" value="1"/>
</dbReference>
<evidence type="ECO:0000256" key="5">
    <source>
        <dbReference type="ARBA" id="ARBA00023040"/>
    </source>
</evidence>
<evidence type="ECO:0000256" key="6">
    <source>
        <dbReference type="ARBA" id="ARBA00023136"/>
    </source>
</evidence>
<feature type="transmembrane region" description="Helical" evidence="9">
    <location>
        <begin position="196"/>
        <end position="223"/>
    </location>
</feature>
<feature type="transmembrane region" description="Helical" evidence="9">
    <location>
        <begin position="114"/>
        <end position="135"/>
    </location>
</feature>
<keyword evidence="12" id="KW-1185">Reference proteome</keyword>
<dbReference type="PANTHER" id="PTHR24243:SF208">
    <property type="entry name" value="PYROKININ-1 RECEPTOR"/>
    <property type="match status" value="1"/>
</dbReference>
<comment type="similarity">
    <text evidence="2">Belongs to the G-protein coupled receptor 1 family.</text>
</comment>
<feature type="transmembrane region" description="Helical" evidence="9">
    <location>
        <begin position="156"/>
        <end position="176"/>
    </location>
</feature>
<dbReference type="Proteomes" id="UP001153714">
    <property type="component" value="Chromosome 14"/>
</dbReference>
<evidence type="ECO:0000256" key="4">
    <source>
        <dbReference type="ARBA" id="ARBA00022989"/>
    </source>
</evidence>
<keyword evidence="8" id="KW-0807">Transducer</keyword>
<name>A0A9N9QXF9_9NEOP</name>
<dbReference type="GO" id="GO:0005886">
    <property type="term" value="C:plasma membrane"/>
    <property type="evidence" value="ECO:0007669"/>
    <property type="project" value="TreeGrafter"/>
</dbReference>
<dbReference type="InterPro" id="IPR000276">
    <property type="entry name" value="GPCR_Rhodpsn"/>
</dbReference>
<dbReference type="GO" id="GO:0004930">
    <property type="term" value="F:G protein-coupled receptor activity"/>
    <property type="evidence" value="ECO:0007669"/>
    <property type="project" value="UniProtKB-KW"/>
</dbReference>
<feature type="transmembrane region" description="Helical" evidence="9">
    <location>
        <begin position="32"/>
        <end position="61"/>
    </location>
</feature>